<dbReference type="Gene3D" id="2.10.220.10">
    <property type="entry name" value="Hormone Receptor, Insulin-like Growth Factor Receptor 1, Chain A, domain 2"/>
    <property type="match status" value="1"/>
</dbReference>
<evidence type="ECO:0000313" key="11">
    <source>
        <dbReference type="EMBL" id="RXM27354.1"/>
    </source>
</evidence>
<dbReference type="AlphaFoldDB" id="A0A444TWP3"/>
<dbReference type="GO" id="GO:0008201">
    <property type="term" value="F:heparin binding"/>
    <property type="evidence" value="ECO:0007669"/>
    <property type="project" value="UniProtKB-KW"/>
</dbReference>
<evidence type="ECO:0000256" key="4">
    <source>
        <dbReference type="ARBA" id="ARBA00022606"/>
    </source>
</evidence>
<sequence length="210" mass="24245">MENSYQDRHRVFHLQHSQAGCRIDNCDSCFSKDFCTKCKSGFYLHKGHCFDECPEGFSPSESMECMEGCEVGPWSEWGTCSRRNKTCGYKWGLETRTRHIVKKPPKDTMPCPTIAESRRCRMAMRHCTKEGCEVGPWSEWGTCSRRNKTCGYKWGLETRTRHIVKKPPKDTMPCPTIAESRRCRMAMRHCTKGKILLLLLLLGSNFSDLN</sequence>
<keyword evidence="8" id="KW-1015">Disulfide bond</keyword>
<dbReference type="EMBL" id="SCEB01215852">
    <property type="protein sequence ID" value="RXM27354.1"/>
    <property type="molecule type" value="Genomic_DNA"/>
</dbReference>
<dbReference type="PROSITE" id="PS50092">
    <property type="entry name" value="TSP1"/>
    <property type="match status" value="2"/>
</dbReference>
<evidence type="ECO:0000256" key="6">
    <source>
        <dbReference type="ARBA" id="ARBA00022687"/>
    </source>
</evidence>
<comment type="subcellular location">
    <subcellularLocation>
        <location evidence="1">Secreted</location>
    </subcellularLocation>
</comment>
<dbReference type="FunFam" id="2.20.100.10:FF:000028">
    <property type="entry name" value="R-spondin 2"/>
    <property type="match status" value="2"/>
</dbReference>
<dbReference type="PANTHER" id="PTHR46987:SF4">
    <property type="entry name" value="R-SPONDIN-2"/>
    <property type="match status" value="1"/>
</dbReference>
<evidence type="ECO:0000256" key="1">
    <source>
        <dbReference type="ARBA" id="ARBA00004613"/>
    </source>
</evidence>
<evidence type="ECO:0000256" key="5">
    <source>
        <dbReference type="ARBA" id="ARBA00022674"/>
    </source>
</evidence>
<gene>
    <name evidence="11" type="ORF">EOD39_10907</name>
</gene>
<dbReference type="Gene3D" id="2.20.100.10">
    <property type="entry name" value="Thrombospondin type-1 (TSP1) repeat"/>
    <property type="match status" value="2"/>
</dbReference>
<proteinExistence type="inferred from homology"/>
<dbReference type="InterPro" id="IPR036383">
    <property type="entry name" value="TSP1_rpt_sf"/>
</dbReference>
<dbReference type="SUPFAM" id="SSF82895">
    <property type="entry name" value="TSP-1 type 1 repeat"/>
    <property type="match status" value="2"/>
</dbReference>
<keyword evidence="5" id="KW-0358">Heparin-binding</keyword>
<dbReference type="GO" id="GO:0005576">
    <property type="term" value="C:extracellular region"/>
    <property type="evidence" value="ECO:0007669"/>
    <property type="project" value="UniProtKB-SubCell"/>
</dbReference>
<evidence type="ECO:0000256" key="7">
    <source>
        <dbReference type="ARBA" id="ARBA00022729"/>
    </source>
</evidence>
<organism evidence="11 12">
    <name type="scientific">Acipenser ruthenus</name>
    <name type="common">Sterlet sturgeon</name>
    <dbReference type="NCBI Taxonomy" id="7906"/>
    <lineage>
        <taxon>Eukaryota</taxon>
        <taxon>Metazoa</taxon>
        <taxon>Chordata</taxon>
        <taxon>Craniata</taxon>
        <taxon>Vertebrata</taxon>
        <taxon>Euteleostomi</taxon>
        <taxon>Actinopterygii</taxon>
        <taxon>Chondrostei</taxon>
        <taxon>Acipenseriformes</taxon>
        <taxon>Acipenseridae</taxon>
        <taxon>Acipenser</taxon>
    </lineage>
</organism>
<name>A0A444TWP3_ACIRT</name>
<dbReference type="PANTHER" id="PTHR46987">
    <property type="entry name" value="NEUROHYPOPHYSIAL HORMONES, N-TERMINAL DOMAIN CONTAINING PROTEIN"/>
    <property type="match status" value="1"/>
</dbReference>
<dbReference type="SMART" id="SM00209">
    <property type="entry name" value="TSP1"/>
    <property type="match status" value="2"/>
</dbReference>
<comment type="similarity">
    <text evidence="2">Belongs to the R-spondin family.</text>
</comment>
<dbReference type="InterPro" id="IPR006212">
    <property type="entry name" value="Furin_repeat"/>
</dbReference>
<evidence type="ECO:0000256" key="2">
    <source>
        <dbReference type="ARBA" id="ARBA00007308"/>
    </source>
</evidence>
<dbReference type="Proteomes" id="UP000289886">
    <property type="component" value="Unassembled WGS sequence"/>
</dbReference>
<comment type="caution">
    <text evidence="11">The sequence shown here is derived from an EMBL/GenBank/DDBJ whole genome shotgun (WGS) entry which is preliminary data.</text>
</comment>
<reference evidence="11 12" key="1">
    <citation type="submission" date="2019-01" db="EMBL/GenBank/DDBJ databases">
        <title>Draft Genome and Complete Hox-Cluster Characterization of the Sterlet Sturgeon (Acipenser ruthenus).</title>
        <authorList>
            <person name="Wei Q."/>
        </authorList>
    </citation>
    <scope>NUCLEOTIDE SEQUENCE [LARGE SCALE GENOMIC DNA]</scope>
    <source>
        <strain evidence="11">WHYD16114868_AA</strain>
        <tissue evidence="11">Blood</tissue>
    </source>
</reference>
<keyword evidence="12" id="KW-1185">Reference proteome</keyword>
<protein>
    <submittedName>
        <fullName evidence="11">R-spondin-2</fullName>
    </submittedName>
</protein>
<dbReference type="Pfam" id="PF15913">
    <property type="entry name" value="Furin-like_2"/>
    <property type="match status" value="1"/>
</dbReference>
<accession>A0A444TWP3</accession>
<dbReference type="CDD" id="cd00064">
    <property type="entry name" value="FU"/>
    <property type="match status" value="1"/>
</dbReference>
<dbReference type="InterPro" id="IPR051514">
    <property type="entry name" value="R-spondin"/>
</dbReference>
<dbReference type="GO" id="GO:0016055">
    <property type="term" value="P:Wnt signaling pathway"/>
    <property type="evidence" value="ECO:0007669"/>
    <property type="project" value="UniProtKB-KW"/>
</dbReference>
<dbReference type="SUPFAM" id="SSF57184">
    <property type="entry name" value="Growth factor receptor domain"/>
    <property type="match status" value="1"/>
</dbReference>
<keyword evidence="3" id="KW-0964">Secreted</keyword>
<keyword evidence="7" id="KW-0732">Signal</keyword>
<evidence type="ECO:0000259" key="10">
    <source>
        <dbReference type="Pfam" id="PF15913"/>
    </source>
</evidence>
<dbReference type="InterPro" id="IPR009030">
    <property type="entry name" value="Growth_fac_rcpt_cys_sf"/>
</dbReference>
<keyword evidence="9" id="KW-0325">Glycoprotein</keyword>
<keyword evidence="6" id="KW-0879">Wnt signaling pathway</keyword>
<evidence type="ECO:0000256" key="8">
    <source>
        <dbReference type="ARBA" id="ARBA00023157"/>
    </source>
</evidence>
<evidence type="ECO:0000256" key="3">
    <source>
        <dbReference type="ARBA" id="ARBA00022525"/>
    </source>
</evidence>
<dbReference type="InterPro" id="IPR043601">
    <property type="entry name" value="Rspo_Fu-CRD_dom"/>
</dbReference>
<evidence type="ECO:0000313" key="12">
    <source>
        <dbReference type="Proteomes" id="UP000289886"/>
    </source>
</evidence>
<dbReference type="InterPro" id="IPR000884">
    <property type="entry name" value="TSP1_rpt"/>
</dbReference>
<dbReference type="SMART" id="SM00261">
    <property type="entry name" value="FU"/>
    <property type="match status" value="1"/>
</dbReference>
<evidence type="ECO:0000256" key="9">
    <source>
        <dbReference type="ARBA" id="ARBA00023180"/>
    </source>
</evidence>
<feature type="domain" description="R-spondin Fu-CRD" evidence="10">
    <location>
        <begin position="20"/>
        <end position="65"/>
    </location>
</feature>
<keyword evidence="4" id="KW-0716">Sensory transduction</keyword>